<dbReference type="Proteomes" id="UP000316726">
    <property type="component" value="Chromosome 9"/>
</dbReference>
<feature type="compositionally biased region" description="Basic and acidic residues" evidence="2">
    <location>
        <begin position="38"/>
        <end position="55"/>
    </location>
</feature>
<evidence type="ECO:0000256" key="2">
    <source>
        <dbReference type="SAM" id="MobiDB-lite"/>
    </source>
</evidence>
<dbReference type="PANTHER" id="PTHR13511:SF0">
    <property type="entry name" value="KXDL MOTIF-CONTAINING PROTEIN 1"/>
    <property type="match status" value="1"/>
</dbReference>
<organism evidence="4 5">
    <name type="scientific">Chloropicon primus</name>
    <dbReference type="NCBI Taxonomy" id="1764295"/>
    <lineage>
        <taxon>Eukaryota</taxon>
        <taxon>Viridiplantae</taxon>
        <taxon>Chlorophyta</taxon>
        <taxon>Chloropicophyceae</taxon>
        <taxon>Chloropicales</taxon>
        <taxon>Chloropicaceae</taxon>
        <taxon>Chloropicon</taxon>
    </lineage>
</organism>
<protein>
    <recommendedName>
        <fullName evidence="3">KxDL domain-containing protein</fullName>
    </recommendedName>
</protein>
<reference evidence="4 5" key="1">
    <citation type="submission" date="2018-07" db="EMBL/GenBank/DDBJ databases">
        <title>The complete nuclear genome of the prasinophyte Chloropicon primus (CCMP1205).</title>
        <authorList>
            <person name="Pombert J.-F."/>
            <person name="Otis C."/>
            <person name="Turmel M."/>
            <person name="Lemieux C."/>
        </authorList>
    </citation>
    <scope>NUCLEOTIDE SEQUENCE [LARGE SCALE GENOMIC DNA]</scope>
    <source>
        <strain evidence="4 5">CCMP1205</strain>
    </source>
</reference>
<evidence type="ECO:0000256" key="1">
    <source>
        <dbReference type="ARBA" id="ARBA00005913"/>
    </source>
</evidence>
<dbReference type="STRING" id="1764295.A0A5B8MR37"/>
<dbReference type="Pfam" id="PF10241">
    <property type="entry name" value="KxDL"/>
    <property type="match status" value="1"/>
</dbReference>
<dbReference type="InterPro" id="IPR039843">
    <property type="entry name" value="KXD1-like"/>
</dbReference>
<accession>A0A5B8MR37</accession>
<name>A0A5B8MR37_9CHLO</name>
<gene>
    <name evidence="4" type="ORF">A3770_09p54640</name>
</gene>
<evidence type="ECO:0000259" key="3">
    <source>
        <dbReference type="Pfam" id="PF10241"/>
    </source>
</evidence>
<feature type="domain" description="KxDL" evidence="3">
    <location>
        <begin position="121"/>
        <end position="198"/>
    </location>
</feature>
<dbReference type="PANTHER" id="PTHR13511">
    <property type="entry name" value="KXDL MOTIF-CONTAINING PROTEIN 1"/>
    <property type="match status" value="1"/>
</dbReference>
<keyword evidence="5" id="KW-1185">Reference proteome</keyword>
<evidence type="ECO:0000313" key="4">
    <source>
        <dbReference type="EMBL" id="QDZ22946.1"/>
    </source>
</evidence>
<dbReference type="GO" id="GO:0099078">
    <property type="term" value="C:BORC complex"/>
    <property type="evidence" value="ECO:0007669"/>
    <property type="project" value="TreeGrafter"/>
</dbReference>
<dbReference type="GO" id="GO:0032418">
    <property type="term" value="P:lysosome localization"/>
    <property type="evidence" value="ECO:0007669"/>
    <property type="project" value="TreeGrafter"/>
</dbReference>
<comment type="similarity">
    <text evidence="1">Belongs to the KXD1 family.</text>
</comment>
<dbReference type="InterPro" id="IPR019371">
    <property type="entry name" value="KxDL_dom"/>
</dbReference>
<feature type="region of interest" description="Disordered" evidence="2">
    <location>
        <begin position="1"/>
        <end position="98"/>
    </location>
</feature>
<sequence>MSSEEGEGVGVDVEETSAPGVVEEGEGAAGAQGGPVIDKLENLVLEEGREEGARGDDEEEEGTSDRQDTEASSQSAHGFHLDSPASVTGGQGGGDRRAIEVNDGLSLAGVVRQVATLVPGEATQSILRLQQNILNNLKSTNKAVTDFNIFSEEKYSSISPDLTKLAKNLKSIKTDLDYIYKKTHSIKVKLKGKYPEAFVPRADPEQQEVNE</sequence>
<proteinExistence type="inferred from homology"/>
<feature type="compositionally biased region" description="Acidic residues" evidence="2">
    <location>
        <begin position="1"/>
        <end position="15"/>
    </location>
</feature>
<evidence type="ECO:0000313" key="5">
    <source>
        <dbReference type="Proteomes" id="UP000316726"/>
    </source>
</evidence>
<dbReference type="AlphaFoldDB" id="A0A5B8MR37"/>
<dbReference type="EMBL" id="CP031042">
    <property type="protein sequence ID" value="QDZ22946.1"/>
    <property type="molecule type" value="Genomic_DNA"/>
</dbReference>
<dbReference type="OrthoDB" id="10258877at2759"/>